<accession>A0ABV6FZN1</accession>
<evidence type="ECO:0000313" key="1">
    <source>
        <dbReference type="EMBL" id="MFC0264720.1"/>
    </source>
</evidence>
<dbReference type="InterPro" id="IPR025316">
    <property type="entry name" value="DUF4221"/>
</dbReference>
<protein>
    <submittedName>
        <fullName evidence="1">DUF4221 family protein</fullName>
    </submittedName>
</protein>
<gene>
    <name evidence="1" type="ORF">ACFFIP_18680</name>
</gene>
<dbReference type="Pfam" id="PF13970">
    <property type="entry name" value="DUF4221"/>
    <property type="match status" value="1"/>
</dbReference>
<organism evidence="1 2">
    <name type="scientific">Fontibacter flavus</name>
    <dbReference type="NCBI Taxonomy" id="654838"/>
    <lineage>
        <taxon>Bacteria</taxon>
        <taxon>Pseudomonadati</taxon>
        <taxon>Bacteroidota</taxon>
        <taxon>Cytophagia</taxon>
        <taxon>Cytophagales</taxon>
        <taxon>Cyclobacteriaceae</taxon>
        <taxon>Fontibacter</taxon>
    </lineage>
</organism>
<keyword evidence="2" id="KW-1185">Reference proteome</keyword>
<comment type="caution">
    <text evidence="1">The sequence shown here is derived from an EMBL/GenBank/DDBJ whole genome shotgun (WGS) entry which is preliminary data.</text>
</comment>
<proteinExistence type="predicted"/>
<reference evidence="1 2" key="1">
    <citation type="submission" date="2024-09" db="EMBL/GenBank/DDBJ databases">
        <authorList>
            <person name="Sun Q."/>
            <person name="Mori K."/>
        </authorList>
    </citation>
    <scope>NUCLEOTIDE SEQUENCE [LARGE SCALE GENOMIC DNA]</scope>
    <source>
        <strain evidence="1 2">CCM 7650</strain>
    </source>
</reference>
<dbReference type="RefSeq" id="WP_382389298.1">
    <property type="nucleotide sequence ID" value="NZ_JBHLWI010000083.1"/>
</dbReference>
<name>A0ABV6FZN1_9BACT</name>
<dbReference type="Proteomes" id="UP001589797">
    <property type="component" value="Unassembled WGS sequence"/>
</dbReference>
<dbReference type="PROSITE" id="PS51257">
    <property type="entry name" value="PROKAR_LIPOPROTEIN"/>
    <property type="match status" value="1"/>
</dbReference>
<dbReference type="EMBL" id="JBHLWI010000083">
    <property type="protein sequence ID" value="MFC0264720.1"/>
    <property type="molecule type" value="Genomic_DNA"/>
</dbReference>
<evidence type="ECO:0000313" key="2">
    <source>
        <dbReference type="Proteomes" id="UP001589797"/>
    </source>
</evidence>
<sequence>MNKYLLQFIVLLISVLACSEKDGYSGKKTFDGSFTNVGQLKLEIDSISDFNFTEFQVINEEGMELLLVMNRVNFSFDFYDLETGEKLKRIDIVKDEKFPIRALYGFFYHNSDSIFLFDQMQLNGISLLNGNGEVITQFSPQKVDRTSPQEWMKSLVNHYSRANNMTIYEHGNLYFSDMSLNGFLNSDEDMKAFRPAVRVDLVTNEVSRIDQITVPDFYHGKVWPIGLGNYSRIRQGNLWIYSWSALDSLLIFDNDWNQLKSVYAKSEFAKPLKYSAVSGSPNDIEIREIVTQTTYYSIIYDAYREVYYRFVTIGREMDDSDLVDQFPQMKNDFSIIVLDKDFNFLTEKRFPGKIHKPYNSFVGKNGLYLSRTNSFYEGLNEDEVVLDIYRFD</sequence>